<dbReference type="GO" id="GO:0003700">
    <property type="term" value="F:DNA-binding transcription factor activity"/>
    <property type="evidence" value="ECO:0007669"/>
    <property type="project" value="InterPro"/>
</dbReference>
<dbReference type="SMART" id="SM00420">
    <property type="entry name" value="HTH_DEOR"/>
    <property type="match status" value="1"/>
</dbReference>
<dbReference type="SUPFAM" id="SSF46785">
    <property type="entry name" value="Winged helix' DNA-binding domain"/>
    <property type="match status" value="1"/>
</dbReference>
<dbReference type="Pfam" id="PF08279">
    <property type="entry name" value="HTH_11"/>
    <property type="match status" value="1"/>
</dbReference>
<dbReference type="InterPro" id="IPR037171">
    <property type="entry name" value="NagB/RpiA_transferase-like"/>
</dbReference>
<dbReference type="SUPFAM" id="SSF100950">
    <property type="entry name" value="NagB/RpiA/CoA transferase-like"/>
    <property type="match status" value="1"/>
</dbReference>
<dbReference type="InterPro" id="IPR036390">
    <property type="entry name" value="WH_DNA-bd_sf"/>
</dbReference>
<reference evidence="4" key="1">
    <citation type="submission" date="2020-08" db="EMBL/GenBank/DDBJ databases">
        <title>Genome public.</title>
        <authorList>
            <person name="Liu C."/>
            <person name="Sun Q."/>
        </authorList>
    </citation>
    <scope>NUCLEOTIDE SEQUENCE</scope>
    <source>
        <strain evidence="4">NSJ-63</strain>
    </source>
</reference>
<proteinExistence type="predicted"/>
<organism evidence="4 5">
    <name type="scientific">Guopingia tenuis</name>
    <dbReference type="NCBI Taxonomy" id="2763656"/>
    <lineage>
        <taxon>Bacteria</taxon>
        <taxon>Bacillati</taxon>
        <taxon>Bacillota</taxon>
        <taxon>Clostridia</taxon>
        <taxon>Christensenellales</taxon>
        <taxon>Christensenellaceae</taxon>
        <taxon>Guopingia</taxon>
    </lineage>
</organism>
<evidence type="ECO:0000313" key="5">
    <source>
        <dbReference type="Proteomes" id="UP000617951"/>
    </source>
</evidence>
<dbReference type="Gene3D" id="1.10.10.10">
    <property type="entry name" value="Winged helix-like DNA-binding domain superfamily/Winged helix DNA-binding domain"/>
    <property type="match status" value="1"/>
</dbReference>
<dbReference type="InterPro" id="IPR050313">
    <property type="entry name" value="Carb_Metab_HTH_regulators"/>
</dbReference>
<dbReference type="Pfam" id="PF00455">
    <property type="entry name" value="DeoRC"/>
    <property type="match status" value="1"/>
</dbReference>
<comment type="caution">
    <text evidence="4">The sequence shown here is derived from an EMBL/GenBank/DDBJ whole genome shotgun (WGS) entry which is preliminary data.</text>
</comment>
<feature type="domain" description="HTH deoR-type" evidence="3">
    <location>
        <begin position="3"/>
        <end position="58"/>
    </location>
</feature>
<keyword evidence="1" id="KW-0805">Transcription regulation</keyword>
<evidence type="ECO:0000313" key="4">
    <source>
        <dbReference type="EMBL" id="MBC8538311.1"/>
    </source>
</evidence>
<dbReference type="SMART" id="SM01134">
    <property type="entry name" value="DeoRC"/>
    <property type="match status" value="1"/>
</dbReference>
<evidence type="ECO:0000256" key="1">
    <source>
        <dbReference type="ARBA" id="ARBA00023015"/>
    </source>
</evidence>
<evidence type="ECO:0000256" key="2">
    <source>
        <dbReference type="ARBA" id="ARBA00023163"/>
    </source>
</evidence>
<protein>
    <submittedName>
        <fullName evidence="4">DeoR/GlpR transcriptional regulator</fullName>
    </submittedName>
</protein>
<dbReference type="RefSeq" id="WP_178619130.1">
    <property type="nucleotide sequence ID" value="NZ_JACRSS010000001.1"/>
</dbReference>
<dbReference type="AlphaFoldDB" id="A0A926HX26"/>
<dbReference type="Proteomes" id="UP000617951">
    <property type="component" value="Unassembled WGS sequence"/>
</dbReference>
<dbReference type="Gene3D" id="3.40.50.1360">
    <property type="match status" value="1"/>
</dbReference>
<dbReference type="InterPro" id="IPR036388">
    <property type="entry name" value="WH-like_DNA-bd_sf"/>
</dbReference>
<gene>
    <name evidence="4" type="ORF">H8693_05120</name>
</gene>
<dbReference type="InterPro" id="IPR013196">
    <property type="entry name" value="HTH_11"/>
</dbReference>
<keyword evidence="2" id="KW-0804">Transcription</keyword>
<dbReference type="EMBL" id="JACRSS010000001">
    <property type="protein sequence ID" value="MBC8538311.1"/>
    <property type="molecule type" value="Genomic_DNA"/>
</dbReference>
<keyword evidence="5" id="KW-1185">Reference proteome</keyword>
<evidence type="ECO:0000259" key="3">
    <source>
        <dbReference type="PROSITE" id="PS51000"/>
    </source>
</evidence>
<dbReference type="InterPro" id="IPR001034">
    <property type="entry name" value="DeoR_HTH"/>
</dbReference>
<dbReference type="PROSITE" id="PS51000">
    <property type="entry name" value="HTH_DEOR_2"/>
    <property type="match status" value="1"/>
</dbReference>
<dbReference type="PANTHER" id="PTHR30363">
    <property type="entry name" value="HTH-TYPE TRANSCRIPTIONAL REGULATOR SRLR-RELATED"/>
    <property type="match status" value="1"/>
</dbReference>
<dbReference type="InterPro" id="IPR014036">
    <property type="entry name" value="DeoR-like_C"/>
</dbReference>
<accession>A0A926HX26</accession>
<sequence>MLPIERLQKIQVILEEREVVSIPELEKLLDASKATVYRDIKTLQKEGKLQFVRGGISKAPYDRRVELPYHVKRSSNVEEKKRIAREAAENIHPNSTIWMDSSTTVYEMAKYLRPDMNLKVLTNDLMIGAELAVLPGVEAHVIGGMIRKGYFTLVGLFALSNLKGVQIDTAFFGSDALSIKGGCMLLNSDEIALKQQVMAASAECLLLADHTKFNTTAFMSFCRAEDIDQIITGKELADSLYDEYLAADINLLRV</sequence>
<dbReference type="PANTHER" id="PTHR30363:SF46">
    <property type="entry name" value="LYSR FAMILY TRANSCRIPTIONAL REGULATOR"/>
    <property type="match status" value="1"/>
</dbReference>
<name>A0A926HX26_9FIRM</name>